<dbReference type="PANTHER" id="PTHR48081:SF8">
    <property type="entry name" value="ALPHA_BETA HYDROLASE FOLD-3 DOMAIN-CONTAINING PROTEIN-RELATED"/>
    <property type="match status" value="1"/>
</dbReference>
<proteinExistence type="predicted"/>
<dbReference type="SUPFAM" id="SSF53474">
    <property type="entry name" value="alpha/beta-Hydrolases"/>
    <property type="match status" value="1"/>
</dbReference>
<name>A0ABQ4DLI3_9CELL</name>
<dbReference type="RefSeq" id="WP_203673755.1">
    <property type="nucleotide sequence ID" value="NZ_BONP01000010.1"/>
</dbReference>
<dbReference type="InterPro" id="IPR029058">
    <property type="entry name" value="AB_hydrolase_fold"/>
</dbReference>
<reference evidence="3 4" key="1">
    <citation type="submission" date="2021-01" db="EMBL/GenBank/DDBJ databases">
        <title>Whole genome shotgun sequence of Cellulomonas phragmiteti NBRC 110785.</title>
        <authorList>
            <person name="Komaki H."/>
            <person name="Tamura T."/>
        </authorList>
    </citation>
    <scope>NUCLEOTIDE SEQUENCE [LARGE SCALE GENOMIC DNA]</scope>
    <source>
        <strain evidence="3 4">NBRC 110785</strain>
    </source>
</reference>
<evidence type="ECO:0000256" key="1">
    <source>
        <dbReference type="ARBA" id="ARBA00022801"/>
    </source>
</evidence>
<organism evidence="3 4">
    <name type="scientific">Cellulomonas phragmiteti</name>
    <dbReference type="NCBI Taxonomy" id="478780"/>
    <lineage>
        <taxon>Bacteria</taxon>
        <taxon>Bacillati</taxon>
        <taxon>Actinomycetota</taxon>
        <taxon>Actinomycetes</taxon>
        <taxon>Micrococcales</taxon>
        <taxon>Cellulomonadaceae</taxon>
        <taxon>Cellulomonas</taxon>
    </lineage>
</organism>
<evidence type="ECO:0000313" key="3">
    <source>
        <dbReference type="EMBL" id="GIG40210.1"/>
    </source>
</evidence>
<sequence length="303" mass="31464">MPIHPLLADLLPTVTDWDSWAAGLAPLTAGYRLPDVHVEDLAVDGPHGPVAVRLYRPARRPESGAGLVWAHGGGFAYGDLDMAEAHVVSAELAARHGIVVASVGYRLATPGAGYPIPLDDVHAAWTWCVDAAPSLGLDRIGIGGASAGAALTGGVAVRVRDRGTRAPDALLLAYPGMHFPSPALPDEQVDDLRRLPRGIRFLPDAMLSLTRTYLGRLSGFPAEAMAGNGDVAGLPPTSVVLSEVDDLRPSGEVFVLQLQDAGVPTRVMVAAGMLHGHLDIPPVPALPAVGESIDFLAAALVDG</sequence>
<keyword evidence="1" id="KW-0378">Hydrolase</keyword>
<dbReference type="Pfam" id="PF07859">
    <property type="entry name" value="Abhydrolase_3"/>
    <property type="match status" value="1"/>
</dbReference>
<feature type="domain" description="Alpha/beta hydrolase fold-3" evidence="2">
    <location>
        <begin position="67"/>
        <end position="277"/>
    </location>
</feature>
<comment type="caution">
    <text evidence="3">The sequence shown here is derived from an EMBL/GenBank/DDBJ whole genome shotgun (WGS) entry which is preliminary data.</text>
</comment>
<gene>
    <name evidence="3" type="ORF">Cph01nite_19720</name>
</gene>
<evidence type="ECO:0000259" key="2">
    <source>
        <dbReference type="Pfam" id="PF07859"/>
    </source>
</evidence>
<dbReference type="InterPro" id="IPR050300">
    <property type="entry name" value="GDXG_lipolytic_enzyme"/>
</dbReference>
<evidence type="ECO:0000313" key="4">
    <source>
        <dbReference type="Proteomes" id="UP000614741"/>
    </source>
</evidence>
<keyword evidence="4" id="KW-1185">Reference proteome</keyword>
<dbReference type="Gene3D" id="3.40.50.1820">
    <property type="entry name" value="alpha/beta hydrolase"/>
    <property type="match status" value="1"/>
</dbReference>
<protein>
    <submittedName>
        <fullName evidence="3">Esterase</fullName>
    </submittedName>
</protein>
<accession>A0ABQ4DLI3</accession>
<dbReference type="EMBL" id="BONP01000010">
    <property type="protein sequence ID" value="GIG40210.1"/>
    <property type="molecule type" value="Genomic_DNA"/>
</dbReference>
<dbReference type="PANTHER" id="PTHR48081">
    <property type="entry name" value="AB HYDROLASE SUPERFAMILY PROTEIN C4A8.06C"/>
    <property type="match status" value="1"/>
</dbReference>
<dbReference type="InterPro" id="IPR013094">
    <property type="entry name" value="AB_hydrolase_3"/>
</dbReference>
<dbReference type="Proteomes" id="UP000614741">
    <property type="component" value="Unassembled WGS sequence"/>
</dbReference>